<dbReference type="EMBL" id="SHPS01000011">
    <property type="protein sequence ID" value="TCD86464.1"/>
    <property type="molecule type" value="Genomic_DNA"/>
</dbReference>
<name>A0A4R0SZA6_BIFLL</name>
<sequence>MTSFGMPVALAVSFSPMTSTSGISLPSASPVLADRANASMVMDSISFTNRCLSLPEIGALPTNKAFGSVPLASGIAVETGSPSEIADTEPQ</sequence>
<protein>
    <submittedName>
        <fullName evidence="1">Uncharacterized protein</fullName>
    </submittedName>
</protein>
<evidence type="ECO:0000313" key="2">
    <source>
        <dbReference type="Proteomes" id="UP000291881"/>
    </source>
</evidence>
<organism evidence="1 2">
    <name type="scientific">Bifidobacterium longum subsp. longum</name>
    <dbReference type="NCBI Taxonomy" id="1679"/>
    <lineage>
        <taxon>Bacteria</taxon>
        <taxon>Bacillati</taxon>
        <taxon>Actinomycetota</taxon>
        <taxon>Actinomycetes</taxon>
        <taxon>Bifidobacteriales</taxon>
        <taxon>Bifidobacteriaceae</taxon>
        <taxon>Bifidobacterium</taxon>
    </lineage>
</organism>
<proteinExistence type="predicted"/>
<comment type="caution">
    <text evidence="1">The sequence shown here is derived from an EMBL/GenBank/DDBJ whole genome shotgun (WGS) entry which is preliminary data.</text>
</comment>
<evidence type="ECO:0000313" key="1">
    <source>
        <dbReference type="EMBL" id="TCD86464.1"/>
    </source>
</evidence>
<accession>A0A4R0SZA6</accession>
<dbReference type="AlphaFoldDB" id="A0A4R0SZA6"/>
<dbReference type="Proteomes" id="UP000291881">
    <property type="component" value="Unassembled WGS sequence"/>
</dbReference>
<reference evidence="1 2" key="1">
    <citation type="journal article" date="2018" name="Sci. Rep.">
        <title>Genomic diversity and distribution of Bifidobacterium longum subsp. longum across the human lifespan.</title>
        <authorList>
            <person name="Odamaki T."/>
            <person name="Bottacini F."/>
            <person name="Kato K."/>
            <person name="Mitsuyama E."/>
            <person name="Yoshida K."/>
            <person name="Horigome A."/>
            <person name="Xiao J.Z."/>
            <person name="van Sinderen D."/>
        </authorList>
    </citation>
    <scope>NUCLEOTIDE SEQUENCE [LARGE SCALE GENOMIC DNA]</scope>
    <source>
        <strain evidence="1 2">MCC10009</strain>
    </source>
</reference>
<gene>
    <name evidence="1" type="ORF">MCC10009_0556</name>
</gene>